<protein>
    <recommendedName>
        <fullName evidence="3">Adenine methyltransferase</fullName>
    </recommendedName>
</protein>
<comment type="caution">
    <text evidence="1">The sequence shown here is derived from an EMBL/GenBank/DDBJ whole genome shotgun (WGS) entry which is preliminary data.</text>
</comment>
<dbReference type="GO" id="GO:0009307">
    <property type="term" value="P:DNA restriction-modification system"/>
    <property type="evidence" value="ECO:0007669"/>
    <property type="project" value="InterPro"/>
</dbReference>
<dbReference type="InterPro" id="IPR008593">
    <property type="entry name" value="Dam_MeTrfase"/>
</dbReference>
<evidence type="ECO:0000313" key="1">
    <source>
        <dbReference type="EMBL" id="MBB6458800.1"/>
    </source>
</evidence>
<reference evidence="1 2" key="1">
    <citation type="submission" date="2020-08" db="EMBL/GenBank/DDBJ databases">
        <title>Genomic Encyclopedia of Type Strains, Phase IV (KMG-IV): sequencing the most valuable type-strain genomes for metagenomic binning, comparative biology and taxonomic classification.</title>
        <authorList>
            <person name="Goeker M."/>
        </authorList>
    </citation>
    <scope>NUCLEOTIDE SEQUENCE [LARGE SCALE GENOMIC DNA]</scope>
    <source>
        <strain evidence="1 2">DSM 4491</strain>
    </source>
</reference>
<organism evidence="1 2">
    <name type="scientific">Acetobacter lovaniensis</name>
    <dbReference type="NCBI Taxonomy" id="104100"/>
    <lineage>
        <taxon>Bacteria</taxon>
        <taxon>Pseudomonadati</taxon>
        <taxon>Pseudomonadota</taxon>
        <taxon>Alphaproteobacteria</taxon>
        <taxon>Acetobacterales</taxon>
        <taxon>Acetobacteraceae</taxon>
        <taxon>Acetobacter</taxon>
    </lineage>
</organism>
<dbReference type="GO" id="GO:0009007">
    <property type="term" value="F:site-specific DNA-methyltransferase (adenine-specific) activity"/>
    <property type="evidence" value="ECO:0007669"/>
    <property type="project" value="InterPro"/>
</dbReference>
<dbReference type="RefSeq" id="WP_198911923.1">
    <property type="nucleotide sequence ID" value="NZ_BAABDB010000042.1"/>
</dbReference>
<evidence type="ECO:0000313" key="2">
    <source>
        <dbReference type="Proteomes" id="UP000578000"/>
    </source>
</evidence>
<dbReference type="GO" id="GO:0003677">
    <property type="term" value="F:DNA binding"/>
    <property type="evidence" value="ECO:0007669"/>
    <property type="project" value="InterPro"/>
</dbReference>
<name>A0A841QJM2_9PROT</name>
<sequence length="172" mass="18910">MKKPHHAMPGRSDEWYTPPEIFQAMGVEFDLDPCQPEEGRAFLCVPASHYYTAQQDGLISPWHGFVWLNPPFGGRNGVVPWLRKFMDHGDGICLVNALTSSGWFHDWTHLADAMLFPRGKTKFVRPDGTRGASPANGVVLLACGQRGVAALERAQANGLGMLVASKSFEVMA</sequence>
<proteinExistence type="predicted"/>
<dbReference type="AlphaFoldDB" id="A0A841QJM2"/>
<gene>
    <name evidence="1" type="ORF">HNR55_003419</name>
</gene>
<dbReference type="EMBL" id="JACHIE010000037">
    <property type="protein sequence ID" value="MBB6458800.1"/>
    <property type="molecule type" value="Genomic_DNA"/>
</dbReference>
<dbReference type="Proteomes" id="UP000578000">
    <property type="component" value="Unassembled WGS sequence"/>
</dbReference>
<dbReference type="Pfam" id="PF05869">
    <property type="entry name" value="Dam"/>
    <property type="match status" value="1"/>
</dbReference>
<keyword evidence="2" id="KW-1185">Reference proteome</keyword>
<accession>A0A841QJM2</accession>
<evidence type="ECO:0008006" key="3">
    <source>
        <dbReference type="Google" id="ProtNLM"/>
    </source>
</evidence>